<evidence type="ECO:0000256" key="1">
    <source>
        <dbReference type="SAM" id="MobiDB-lite"/>
    </source>
</evidence>
<dbReference type="AlphaFoldDB" id="A0A3S5BR69"/>
<sequence length="218" mass="23418">MLFRLPSCPISVLKRSDTTVVGGLARSWLLGVAKTEDSAGRRSISSTSLHARRVASGAVTSAAVYDQTKRTPDVWEPQRIPLLSPPCTPETPPHLQPSPWQPAVKSAFFASIAGAKLLAGPEKTPGSELTSRDACREQTSHSQPFPLIIPEGVDKQHSSILPTLHMTTRQRTAFSTVDDASAAGQHEEGESSVEKLPEVDTRSLLLWRSKPPGPGLGD</sequence>
<proteinExistence type="predicted"/>
<name>A0A3S5BR69_9PLAT</name>
<keyword evidence="3" id="KW-1185">Reference proteome</keyword>
<dbReference type="Proteomes" id="UP000784294">
    <property type="component" value="Unassembled WGS sequence"/>
</dbReference>
<feature type="region of interest" description="Disordered" evidence="1">
    <location>
        <begin position="177"/>
        <end position="198"/>
    </location>
</feature>
<gene>
    <name evidence="2" type="ORF">PXEA_LOCUS29228</name>
</gene>
<dbReference type="EMBL" id="CAAALY010250685">
    <property type="protein sequence ID" value="VEL35788.1"/>
    <property type="molecule type" value="Genomic_DNA"/>
</dbReference>
<evidence type="ECO:0000313" key="2">
    <source>
        <dbReference type="EMBL" id="VEL35788.1"/>
    </source>
</evidence>
<feature type="compositionally biased region" description="Basic and acidic residues" evidence="1">
    <location>
        <begin position="185"/>
        <end position="198"/>
    </location>
</feature>
<reference evidence="2" key="1">
    <citation type="submission" date="2018-11" db="EMBL/GenBank/DDBJ databases">
        <authorList>
            <consortium name="Pathogen Informatics"/>
        </authorList>
    </citation>
    <scope>NUCLEOTIDE SEQUENCE</scope>
</reference>
<accession>A0A3S5BR69</accession>
<comment type="caution">
    <text evidence="2">The sequence shown here is derived from an EMBL/GenBank/DDBJ whole genome shotgun (WGS) entry which is preliminary data.</text>
</comment>
<protein>
    <submittedName>
        <fullName evidence="2">Uncharacterized protein</fullName>
    </submittedName>
</protein>
<evidence type="ECO:0000313" key="3">
    <source>
        <dbReference type="Proteomes" id="UP000784294"/>
    </source>
</evidence>
<organism evidence="2 3">
    <name type="scientific">Protopolystoma xenopodis</name>
    <dbReference type="NCBI Taxonomy" id="117903"/>
    <lineage>
        <taxon>Eukaryota</taxon>
        <taxon>Metazoa</taxon>
        <taxon>Spiralia</taxon>
        <taxon>Lophotrochozoa</taxon>
        <taxon>Platyhelminthes</taxon>
        <taxon>Monogenea</taxon>
        <taxon>Polyopisthocotylea</taxon>
        <taxon>Polystomatidea</taxon>
        <taxon>Polystomatidae</taxon>
        <taxon>Protopolystoma</taxon>
    </lineage>
</organism>